<dbReference type="AlphaFoldDB" id="A0A327NN37"/>
<evidence type="ECO:0000313" key="4">
    <source>
        <dbReference type="EMBL" id="RAI76223.1"/>
    </source>
</evidence>
<feature type="domain" description="Glycosyl transferase family 1" evidence="2">
    <location>
        <begin position="178"/>
        <end position="295"/>
    </location>
</feature>
<organism evidence="4 5">
    <name type="scientific">Spirosoma telluris</name>
    <dbReference type="NCBI Taxonomy" id="2183553"/>
    <lineage>
        <taxon>Bacteria</taxon>
        <taxon>Pseudomonadati</taxon>
        <taxon>Bacteroidota</taxon>
        <taxon>Cytophagia</taxon>
        <taxon>Cytophagales</taxon>
        <taxon>Cytophagaceae</taxon>
        <taxon>Spirosoma</taxon>
    </lineage>
</organism>
<name>A0A327NN37_9BACT</name>
<dbReference type="PANTHER" id="PTHR46401">
    <property type="entry name" value="GLYCOSYLTRANSFERASE WBBK-RELATED"/>
    <property type="match status" value="1"/>
</dbReference>
<evidence type="ECO:0000259" key="2">
    <source>
        <dbReference type="Pfam" id="PF00534"/>
    </source>
</evidence>
<dbReference type="Proteomes" id="UP000249016">
    <property type="component" value="Unassembled WGS sequence"/>
</dbReference>
<dbReference type="Gene3D" id="3.40.50.2000">
    <property type="entry name" value="Glycogen Phosphorylase B"/>
    <property type="match status" value="2"/>
</dbReference>
<evidence type="ECO:0000313" key="5">
    <source>
        <dbReference type="Proteomes" id="UP000249016"/>
    </source>
</evidence>
<dbReference type="PANTHER" id="PTHR46401:SF2">
    <property type="entry name" value="GLYCOSYLTRANSFERASE WBBK-RELATED"/>
    <property type="match status" value="1"/>
</dbReference>
<evidence type="ECO:0008006" key="6">
    <source>
        <dbReference type="Google" id="ProtNLM"/>
    </source>
</evidence>
<keyword evidence="1" id="KW-0808">Transferase</keyword>
<protein>
    <recommendedName>
        <fullName evidence="6">Glycosyltransferase family 4 protein</fullName>
    </recommendedName>
</protein>
<accession>A0A327NN37</accession>
<dbReference type="CDD" id="cd03809">
    <property type="entry name" value="GT4_MtfB-like"/>
    <property type="match status" value="1"/>
</dbReference>
<evidence type="ECO:0000259" key="3">
    <source>
        <dbReference type="Pfam" id="PF13439"/>
    </source>
</evidence>
<gene>
    <name evidence="4" type="ORF">HMF3257_22305</name>
</gene>
<sequence>MIRIIFDCERMKYVNTGLYYYCLNLGRTLQQHTSPEQLSVFIPNQVREAFDPSISCIPQHSLQKFLMPSVSQHHIWHSTYQSTQYLPRRNKKIKVLLTIHDLNFLHEDKSDHKKERCLKHVQQNIDRSDAIVCISEFTRNDVLMHCNTAGKPVHVIYNGTNRLPQPVLKARSYRPRIPFLFNVGVIARKKNQHRILPLLQQNPALELILAGRHEDKEYASFLQQHASDLKVEDRMHLVNEITEEEKSWYYHNCQAVVMPSLAEGFGLPVTEAMSAGKPVFLSKHTALPEIGKDFAFYFHDLDKMHEDFTDGMQRYKRAGSQMKEALKAYSATFNWEDSAKKYIDVYRSMA</sequence>
<reference evidence="4 5" key="1">
    <citation type="submission" date="2018-06" db="EMBL/GenBank/DDBJ databases">
        <title>Spirosoma sp. HMF3257 Genome sequencing and assembly.</title>
        <authorList>
            <person name="Kang H."/>
            <person name="Cha I."/>
            <person name="Kim H."/>
            <person name="Kang J."/>
            <person name="Joh K."/>
        </authorList>
    </citation>
    <scope>NUCLEOTIDE SEQUENCE [LARGE SCALE GENOMIC DNA]</scope>
    <source>
        <strain evidence="4 5">HMF3257</strain>
    </source>
</reference>
<proteinExistence type="predicted"/>
<comment type="caution">
    <text evidence="4">The sequence shown here is derived from an EMBL/GenBank/DDBJ whole genome shotgun (WGS) entry which is preliminary data.</text>
</comment>
<dbReference type="InterPro" id="IPR001296">
    <property type="entry name" value="Glyco_trans_1"/>
</dbReference>
<dbReference type="InterPro" id="IPR028098">
    <property type="entry name" value="Glyco_trans_4-like_N"/>
</dbReference>
<keyword evidence="5" id="KW-1185">Reference proteome</keyword>
<dbReference type="GO" id="GO:0016757">
    <property type="term" value="F:glycosyltransferase activity"/>
    <property type="evidence" value="ECO:0007669"/>
    <property type="project" value="InterPro"/>
</dbReference>
<dbReference type="EMBL" id="QLII01000001">
    <property type="protein sequence ID" value="RAI76223.1"/>
    <property type="molecule type" value="Genomic_DNA"/>
</dbReference>
<dbReference type="OrthoDB" id="9801609at2"/>
<dbReference type="SUPFAM" id="SSF53756">
    <property type="entry name" value="UDP-Glycosyltransferase/glycogen phosphorylase"/>
    <property type="match status" value="1"/>
</dbReference>
<evidence type="ECO:0000256" key="1">
    <source>
        <dbReference type="ARBA" id="ARBA00022679"/>
    </source>
</evidence>
<dbReference type="Pfam" id="PF00534">
    <property type="entry name" value="Glycos_transf_1"/>
    <property type="match status" value="1"/>
</dbReference>
<feature type="domain" description="Glycosyltransferase subfamily 4-like N-terminal" evidence="3">
    <location>
        <begin position="74"/>
        <end position="161"/>
    </location>
</feature>
<dbReference type="Pfam" id="PF13439">
    <property type="entry name" value="Glyco_transf_4"/>
    <property type="match status" value="1"/>
</dbReference>